<proteinExistence type="predicted"/>
<accession>A0A4Q9DF32</accession>
<dbReference type="InterPro" id="IPR009057">
    <property type="entry name" value="Homeodomain-like_sf"/>
</dbReference>
<keyword evidence="3" id="KW-0804">Transcription</keyword>
<dbReference type="PANTHER" id="PTHR43280">
    <property type="entry name" value="ARAC-FAMILY TRANSCRIPTIONAL REGULATOR"/>
    <property type="match status" value="1"/>
</dbReference>
<organism evidence="5 6">
    <name type="scientific">Paenibacillus thalictri</name>
    <dbReference type="NCBI Taxonomy" id="2527873"/>
    <lineage>
        <taxon>Bacteria</taxon>
        <taxon>Bacillati</taxon>
        <taxon>Bacillota</taxon>
        <taxon>Bacilli</taxon>
        <taxon>Bacillales</taxon>
        <taxon>Paenibacillaceae</taxon>
        <taxon>Paenibacillus</taxon>
    </lineage>
</organism>
<dbReference type="InterPro" id="IPR018060">
    <property type="entry name" value="HTH_AraC"/>
</dbReference>
<name>A0A4Q9DF32_9BACL</name>
<evidence type="ECO:0000256" key="1">
    <source>
        <dbReference type="ARBA" id="ARBA00023015"/>
    </source>
</evidence>
<comment type="caution">
    <text evidence="5">The sequence shown here is derived from an EMBL/GenBank/DDBJ whole genome shotgun (WGS) entry which is preliminary data.</text>
</comment>
<dbReference type="OrthoDB" id="288481at2"/>
<reference evidence="5 6" key="1">
    <citation type="submission" date="2019-02" db="EMBL/GenBank/DDBJ databases">
        <title>Paenibacillus sp. nov., isolated from surface-sterilized tissue of Thalictrum simplex L.</title>
        <authorList>
            <person name="Tuo L."/>
        </authorList>
    </citation>
    <scope>NUCLEOTIDE SEQUENCE [LARGE SCALE GENOMIC DNA]</scope>
    <source>
        <strain evidence="5 6">N2SHLJ1</strain>
    </source>
</reference>
<keyword evidence="6" id="KW-1185">Reference proteome</keyword>
<dbReference type="AlphaFoldDB" id="A0A4Q9DF32"/>
<dbReference type="PANTHER" id="PTHR43280:SF27">
    <property type="entry name" value="TRANSCRIPTIONAL REGULATOR MTLR"/>
    <property type="match status" value="1"/>
</dbReference>
<keyword evidence="2" id="KW-0238">DNA-binding</keyword>
<dbReference type="PROSITE" id="PS01124">
    <property type="entry name" value="HTH_ARAC_FAMILY_2"/>
    <property type="match status" value="1"/>
</dbReference>
<gene>
    <name evidence="5" type="ORF">EYB31_33495</name>
</gene>
<evidence type="ECO:0000313" key="6">
    <source>
        <dbReference type="Proteomes" id="UP000293142"/>
    </source>
</evidence>
<dbReference type="InterPro" id="IPR037923">
    <property type="entry name" value="HTH-like"/>
</dbReference>
<sequence>MPAETHPDPVREEIVNYQNPLLFLKIWEIQSHGATFGIPEHWPWHYHREVEFLAVTEGSIGFQTKREYGTLERGDLVLFGSSQLHRVHKAHASGLTFIVFQIDLLQHFEPGSMPYLNAFAELTEPLGKLNYIFREQPAAREEAFSLILDIYRETQQRERGYELAISAAIKRLLLLLLRRDTKGYLQVSRDNDMIRLRPAIDYIELHLHEKIAVDDICRLLNLSYHYFIRHFHQVMGMSFVDYVNYKRIKKAERMLLTRDMSMTEIGLAVGIPSMGQFYKLFKRHNRCAPSEFRERMKQDFFCHES</sequence>
<dbReference type="Pfam" id="PF12833">
    <property type="entry name" value="HTH_18"/>
    <property type="match status" value="1"/>
</dbReference>
<evidence type="ECO:0000313" key="5">
    <source>
        <dbReference type="EMBL" id="TBL70461.1"/>
    </source>
</evidence>
<dbReference type="Gene3D" id="1.10.10.60">
    <property type="entry name" value="Homeodomain-like"/>
    <property type="match status" value="2"/>
</dbReference>
<dbReference type="Proteomes" id="UP000293142">
    <property type="component" value="Unassembled WGS sequence"/>
</dbReference>
<dbReference type="GO" id="GO:0003700">
    <property type="term" value="F:DNA-binding transcription factor activity"/>
    <property type="evidence" value="ECO:0007669"/>
    <property type="project" value="InterPro"/>
</dbReference>
<dbReference type="InterPro" id="IPR018062">
    <property type="entry name" value="HTH_AraC-typ_CS"/>
</dbReference>
<evidence type="ECO:0000256" key="3">
    <source>
        <dbReference type="ARBA" id="ARBA00023163"/>
    </source>
</evidence>
<keyword evidence="1" id="KW-0805">Transcription regulation</keyword>
<dbReference type="Gene3D" id="2.60.120.10">
    <property type="entry name" value="Jelly Rolls"/>
    <property type="match status" value="1"/>
</dbReference>
<evidence type="ECO:0000256" key="2">
    <source>
        <dbReference type="ARBA" id="ARBA00023125"/>
    </source>
</evidence>
<dbReference type="PROSITE" id="PS00041">
    <property type="entry name" value="HTH_ARAC_FAMILY_1"/>
    <property type="match status" value="1"/>
</dbReference>
<dbReference type="GO" id="GO:0043565">
    <property type="term" value="F:sequence-specific DNA binding"/>
    <property type="evidence" value="ECO:0007669"/>
    <property type="project" value="InterPro"/>
</dbReference>
<feature type="domain" description="HTH araC/xylS-type" evidence="4">
    <location>
        <begin position="197"/>
        <end position="295"/>
    </location>
</feature>
<dbReference type="SUPFAM" id="SSF51215">
    <property type="entry name" value="Regulatory protein AraC"/>
    <property type="match status" value="1"/>
</dbReference>
<dbReference type="InterPro" id="IPR014710">
    <property type="entry name" value="RmlC-like_jellyroll"/>
</dbReference>
<dbReference type="SUPFAM" id="SSF46689">
    <property type="entry name" value="Homeodomain-like"/>
    <property type="match status" value="2"/>
</dbReference>
<protein>
    <submittedName>
        <fullName evidence="5">AraC family transcriptional regulator</fullName>
    </submittedName>
</protein>
<dbReference type="SMART" id="SM00342">
    <property type="entry name" value="HTH_ARAC"/>
    <property type="match status" value="1"/>
</dbReference>
<evidence type="ECO:0000259" key="4">
    <source>
        <dbReference type="PROSITE" id="PS01124"/>
    </source>
</evidence>
<dbReference type="EMBL" id="SIRE01000032">
    <property type="protein sequence ID" value="TBL70461.1"/>
    <property type="molecule type" value="Genomic_DNA"/>
</dbReference>